<dbReference type="PANTHER" id="PTHR22990:SF15">
    <property type="entry name" value="F-BOX ONLY PROTEIN 10"/>
    <property type="match status" value="1"/>
</dbReference>
<evidence type="ECO:0000256" key="2">
    <source>
        <dbReference type="ARBA" id="ARBA00022737"/>
    </source>
</evidence>
<dbReference type="Pfam" id="PF13229">
    <property type="entry name" value="Beta_helix"/>
    <property type="match status" value="1"/>
</dbReference>
<dbReference type="InterPro" id="IPR051550">
    <property type="entry name" value="SCF-Subunits/Alg-Epimerases"/>
</dbReference>
<feature type="signal peptide" evidence="4">
    <location>
        <begin position="1"/>
        <end position="26"/>
    </location>
</feature>
<dbReference type="InterPro" id="IPR022441">
    <property type="entry name" value="Para_beta_helix_rpt-2"/>
</dbReference>
<dbReference type="InterPro" id="IPR039448">
    <property type="entry name" value="Beta_helix"/>
</dbReference>
<sequence length="348" mass="37368">MKTRCSTPLRVAAALLLGAIALPALADQADACTARAKPGDDLQQAIDRLPAGDAPVTLCLAAGEYPLKGLVSIQRDRLTLRGAGPTTVLRMAPDVQQPLLVVGDYLQQVPRRAITGVTIADMRLIGAKGVEHEFMPEHPYLSNSAVVVRNGHDVRLSGLQASQCRSACLLTERGSRYITLDHNDVSGAVWDGVSFNSTSRVTMTDNRVHDNVAAGITAEELRDSQIRDNVLSNNGSQGAYLSNSSGNLFAGNTFSGNHGAGVFLTCAIRFRNADGSTQCWDNSVSQDNVFDANHFDKDPFTYTIGVDKSANCTSATFKPNIWKASNQANASGVDMDPQRYGYCVRHEP</sequence>
<dbReference type="SMART" id="SM00722">
    <property type="entry name" value="CASH"/>
    <property type="match status" value="1"/>
</dbReference>
<dbReference type="InterPro" id="IPR006626">
    <property type="entry name" value="PbH1"/>
</dbReference>
<evidence type="ECO:0000256" key="4">
    <source>
        <dbReference type="SAM" id="SignalP"/>
    </source>
</evidence>
<dbReference type="AlphaFoldDB" id="A0A4Q8L5K2"/>
<reference evidence="6 7" key="1">
    <citation type="submission" date="2019-02" db="EMBL/GenBank/DDBJ databases">
        <title>WGS of Pseudoxanthomonas species novum from clinical isolates.</title>
        <authorList>
            <person name="Bernier A.-M."/>
            <person name="Bernard K."/>
            <person name="Vachon A."/>
        </authorList>
    </citation>
    <scope>NUCLEOTIDE SEQUENCE [LARGE SCALE GENOMIC DNA]</scope>
    <source>
        <strain evidence="6 7">NML171200</strain>
    </source>
</reference>
<evidence type="ECO:0000313" key="6">
    <source>
        <dbReference type="EMBL" id="TAA21672.1"/>
    </source>
</evidence>
<proteinExistence type="predicted"/>
<keyword evidence="4" id="KW-0732">Signal</keyword>
<organism evidence="6 7">
    <name type="scientific">Pseudoxanthomonas winnipegensis</name>
    <dbReference type="NCBI Taxonomy" id="2480810"/>
    <lineage>
        <taxon>Bacteria</taxon>
        <taxon>Pseudomonadati</taxon>
        <taxon>Pseudomonadota</taxon>
        <taxon>Gammaproteobacteria</taxon>
        <taxon>Lysobacterales</taxon>
        <taxon>Lysobacteraceae</taxon>
        <taxon>Pseudoxanthomonas</taxon>
    </lineage>
</organism>
<dbReference type="PANTHER" id="PTHR22990">
    <property type="entry name" value="F-BOX ONLY PROTEIN"/>
    <property type="match status" value="1"/>
</dbReference>
<dbReference type="NCBIfam" id="TIGR03804">
    <property type="entry name" value="para_beta_helix"/>
    <property type="match status" value="1"/>
</dbReference>
<dbReference type="InterPro" id="IPR012334">
    <property type="entry name" value="Pectin_lyas_fold"/>
</dbReference>
<dbReference type="RefSeq" id="WP_130552672.1">
    <property type="nucleotide sequence ID" value="NZ_SHMC01000008.1"/>
</dbReference>
<gene>
    <name evidence="6" type="ORF">EA660_17100</name>
</gene>
<dbReference type="SMART" id="SM00710">
    <property type="entry name" value="PbH1"/>
    <property type="match status" value="4"/>
</dbReference>
<evidence type="ECO:0000313" key="7">
    <source>
        <dbReference type="Proteomes" id="UP000292627"/>
    </source>
</evidence>
<dbReference type="SUPFAM" id="SSF51126">
    <property type="entry name" value="Pectin lyase-like"/>
    <property type="match status" value="1"/>
</dbReference>
<comment type="pathway">
    <text evidence="1">Protein modification; protein ubiquitination.</text>
</comment>
<dbReference type="OrthoDB" id="5696494at2"/>
<feature type="domain" description="Carbohydrate-binding/sugar hydrolysis" evidence="5">
    <location>
        <begin position="123"/>
        <end position="265"/>
    </location>
</feature>
<accession>A0A4Q8L5K2</accession>
<evidence type="ECO:0000256" key="1">
    <source>
        <dbReference type="ARBA" id="ARBA00004906"/>
    </source>
</evidence>
<comment type="caution">
    <text evidence="6">The sequence shown here is derived from an EMBL/GenBank/DDBJ whole genome shotgun (WGS) entry which is preliminary data.</text>
</comment>
<feature type="chain" id="PRO_5020581247" evidence="4">
    <location>
        <begin position="27"/>
        <end position="348"/>
    </location>
</feature>
<name>A0A4Q8L5K2_9GAMM</name>
<protein>
    <submittedName>
        <fullName evidence="6">Right-handed parallel beta-helix repeat-containing protein</fullName>
    </submittedName>
</protein>
<dbReference type="EMBL" id="SHMC01000008">
    <property type="protein sequence ID" value="TAA21672.1"/>
    <property type="molecule type" value="Genomic_DNA"/>
</dbReference>
<dbReference type="InterPro" id="IPR011050">
    <property type="entry name" value="Pectin_lyase_fold/virulence"/>
</dbReference>
<keyword evidence="2" id="KW-0677">Repeat</keyword>
<evidence type="ECO:0000256" key="3">
    <source>
        <dbReference type="ARBA" id="ARBA00022786"/>
    </source>
</evidence>
<keyword evidence="3" id="KW-0833">Ubl conjugation pathway</keyword>
<dbReference type="Gene3D" id="2.160.20.10">
    <property type="entry name" value="Single-stranded right-handed beta-helix, Pectin lyase-like"/>
    <property type="match status" value="1"/>
</dbReference>
<evidence type="ECO:0000259" key="5">
    <source>
        <dbReference type="SMART" id="SM00722"/>
    </source>
</evidence>
<dbReference type="Proteomes" id="UP000292627">
    <property type="component" value="Unassembled WGS sequence"/>
</dbReference>
<dbReference type="InterPro" id="IPR006633">
    <property type="entry name" value="Carb-bd_sugar_hydrolysis-dom"/>
</dbReference>